<gene>
    <name evidence="3" type="ORF">AKJ09_06085</name>
</gene>
<organism evidence="3 4">
    <name type="scientific">Labilithrix luteola</name>
    <dbReference type="NCBI Taxonomy" id="1391654"/>
    <lineage>
        <taxon>Bacteria</taxon>
        <taxon>Pseudomonadati</taxon>
        <taxon>Myxococcota</taxon>
        <taxon>Polyangia</taxon>
        <taxon>Polyangiales</taxon>
        <taxon>Labilitrichaceae</taxon>
        <taxon>Labilithrix</taxon>
    </lineage>
</organism>
<proteinExistence type="predicted"/>
<dbReference type="Proteomes" id="UP000064967">
    <property type="component" value="Chromosome"/>
</dbReference>
<feature type="region of interest" description="Disordered" evidence="1">
    <location>
        <begin position="354"/>
        <end position="403"/>
    </location>
</feature>
<dbReference type="EMBL" id="CP012333">
    <property type="protein sequence ID" value="AKU99421.1"/>
    <property type="molecule type" value="Genomic_DNA"/>
</dbReference>
<dbReference type="PROSITE" id="PS51257">
    <property type="entry name" value="PROKAR_LIPOPROTEIN"/>
    <property type="match status" value="1"/>
</dbReference>
<dbReference type="Pfam" id="PF20244">
    <property type="entry name" value="DUF6599"/>
    <property type="match status" value="1"/>
</dbReference>
<accession>A0A0K1Q1B6</accession>
<feature type="compositionally biased region" description="Basic and acidic residues" evidence="1">
    <location>
        <begin position="354"/>
        <end position="367"/>
    </location>
</feature>
<dbReference type="KEGG" id="llu:AKJ09_06085"/>
<evidence type="ECO:0000256" key="1">
    <source>
        <dbReference type="SAM" id="MobiDB-lite"/>
    </source>
</evidence>
<dbReference type="PATRIC" id="fig|1391654.3.peg.6173"/>
<feature type="region of interest" description="Disordered" evidence="1">
    <location>
        <begin position="29"/>
        <end position="52"/>
    </location>
</feature>
<evidence type="ECO:0000313" key="3">
    <source>
        <dbReference type="EMBL" id="AKU99421.1"/>
    </source>
</evidence>
<dbReference type="InterPro" id="IPR046534">
    <property type="entry name" value="DUF6599"/>
</dbReference>
<feature type="signal peptide" evidence="2">
    <location>
        <begin position="1"/>
        <end position="23"/>
    </location>
</feature>
<reference evidence="3 4" key="1">
    <citation type="submission" date="2015-08" db="EMBL/GenBank/DDBJ databases">
        <authorList>
            <person name="Babu N.S."/>
            <person name="Beckwith C.J."/>
            <person name="Beseler K.G."/>
            <person name="Brison A."/>
            <person name="Carone J.V."/>
            <person name="Caskin T.P."/>
            <person name="Diamond M."/>
            <person name="Durham M.E."/>
            <person name="Foxe J.M."/>
            <person name="Go M."/>
            <person name="Henderson B.A."/>
            <person name="Jones I.B."/>
            <person name="McGettigan J.A."/>
            <person name="Micheletti S.J."/>
            <person name="Nasrallah M.E."/>
            <person name="Ortiz D."/>
            <person name="Piller C.R."/>
            <person name="Privatt S.R."/>
            <person name="Schneider S.L."/>
            <person name="Sharp S."/>
            <person name="Smith T.C."/>
            <person name="Stanton J.D."/>
            <person name="Ullery H.E."/>
            <person name="Wilson R.J."/>
            <person name="Serrano M.G."/>
            <person name="Buck G."/>
            <person name="Lee V."/>
            <person name="Wang Y."/>
            <person name="Carvalho R."/>
            <person name="Voegtly L."/>
            <person name="Shi R."/>
            <person name="Duckworth R."/>
            <person name="Johnson A."/>
            <person name="Loviza R."/>
            <person name="Walstead R."/>
            <person name="Shah Z."/>
            <person name="Kiflezghi M."/>
            <person name="Wade K."/>
            <person name="Ball S.L."/>
            <person name="Bradley K.W."/>
            <person name="Asai D.J."/>
            <person name="Bowman C.A."/>
            <person name="Russell D.A."/>
            <person name="Pope W.H."/>
            <person name="Jacobs-Sera D."/>
            <person name="Hendrix R.W."/>
            <person name="Hatfull G.F."/>
        </authorList>
    </citation>
    <scope>NUCLEOTIDE SEQUENCE [LARGE SCALE GENOMIC DNA]</scope>
    <source>
        <strain evidence="3 4">DSM 27648</strain>
    </source>
</reference>
<feature type="compositionally biased region" description="Low complexity" evidence="1">
    <location>
        <begin position="376"/>
        <end position="403"/>
    </location>
</feature>
<evidence type="ECO:0008006" key="5">
    <source>
        <dbReference type="Google" id="ProtNLM"/>
    </source>
</evidence>
<evidence type="ECO:0000313" key="4">
    <source>
        <dbReference type="Proteomes" id="UP000064967"/>
    </source>
</evidence>
<protein>
    <recommendedName>
        <fullName evidence="5">Lipoprotein</fullName>
    </recommendedName>
</protein>
<keyword evidence="4" id="KW-1185">Reference proteome</keyword>
<feature type="chain" id="PRO_5005466711" description="Lipoprotein" evidence="2">
    <location>
        <begin position="24"/>
        <end position="403"/>
    </location>
</feature>
<evidence type="ECO:0000256" key="2">
    <source>
        <dbReference type="SAM" id="SignalP"/>
    </source>
</evidence>
<dbReference type="AlphaFoldDB" id="A0A0K1Q1B6"/>
<name>A0A0K1Q1B6_9BACT</name>
<keyword evidence="2" id="KW-0732">Signal</keyword>
<sequence length="403" mass="41612">MTRGMSKASLSTLFLFAAVTVTATVVGCKEDKPKETPPPPPPPAASVAKAGACSSGGGELTDPVSAPFFPKTVAGYCVDPQGEVKTYGEKGKLSMDEVCTTAFDGECEVYKRFGLKRVVSLHYVDGSGKGGSVEVNLSQFADPASAYGMYTLRVVPADPVGESSPRVLDAGAAAASGTGRAYVWRGPYVAELQYINEQESPAELAKSSDAILSAVAKEIGDRLPGPKELPTAAKALPTAHRVPNGILFSPKDVLGATNVGPAAMGFYKDGDKRWRVLSIVKDDADQAKDAFKTLKSKPGTLPISGFGDEGAHIAVPISEGGGGKAAAGPKVEFFIARKGNVVWGVGDEEYVVRESKDDKGRVSKEDAQTQMKALLAAPAPTAGSSSASPATPSSAAPASSSKK</sequence>